<organism evidence="1 2">
    <name type="scientific">Xylaria curta</name>
    <dbReference type="NCBI Taxonomy" id="42375"/>
    <lineage>
        <taxon>Eukaryota</taxon>
        <taxon>Fungi</taxon>
        <taxon>Dikarya</taxon>
        <taxon>Ascomycota</taxon>
        <taxon>Pezizomycotina</taxon>
        <taxon>Sordariomycetes</taxon>
        <taxon>Xylariomycetidae</taxon>
        <taxon>Xylariales</taxon>
        <taxon>Xylariaceae</taxon>
        <taxon>Xylaria</taxon>
    </lineage>
</organism>
<dbReference type="EMBL" id="JAPDGR010000546">
    <property type="protein sequence ID" value="KAJ2989278.1"/>
    <property type="molecule type" value="Genomic_DNA"/>
</dbReference>
<name>A0ACC1PBF2_9PEZI</name>
<comment type="caution">
    <text evidence="1">The sequence shown here is derived from an EMBL/GenBank/DDBJ whole genome shotgun (WGS) entry which is preliminary data.</text>
</comment>
<proteinExistence type="predicted"/>
<gene>
    <name evidence="1" type="ORF">NUW58_g3551</name>
</gene>
<sequence>MPCLDTAERFPSPPPSPSSVEAPVSGALNIRSHHNDHHLDQDDLDADFSEYFDYDKYYDTPQHSIGGETLGGYGLSDSTPAIVSPLSVSHPCYGYSSPQQSPSPPPPSSPSPTLLSSSNLHHLASRYDQHVTALQSHAVASPLDSHSPSTQSSPTSSLDHPAPSTSISSTSPTPSARTPHARECDICHELQSDVGQLIDHLASRHPETTSDPSKPYFCGRDICSRVKSLKDFKRHLTRTAAHSQATWRCCCGYRSHRKENFRNHFKRKACMMAAPYDYVCACGRFTVDSRQNNASAIFEAHFTPCEKGQKGRPRKTEGPRQGTHDF</sequence>
<accession>A0ACC1PBF2</accession>
<evidence type="ECO:0000313" key="2">
    <source>
        <dbReference type="Proteomes" id="UP001143856"/>
    </source>
</evidence>
<keyword evidence="2" id="KW-1185">Reference proteome</keyword>
<evidence type="ECO:0000313" key="1">
    <source>
        <dbReference type="EMBL" id="KAJ2989278.1"/>
    </source>
</evidence>
<reference evidence="1" key="1">
    <citation type="submission" date="2022-10" db="EMBL/GenBank/DDBJ databases">
        <title>Genome Sequence of Xylaria curta.</title>
        <authorList>
            <person name="Buettner E."/>
        </authorList>
    </citation>
    <scope>NUCLEOTIDE SEQUENCE</scope>
    <source>
        <strain evidence="1">Babe10</strain>
    </source>
</reference>
<dbReference type="Proteomes" id="UP001143856">
    <property type="component" value="Unassembled WGS sequence"/>
</dbReference>
<protein>
    <submittedName>
        <fullName evidence="1">Uncharacterized protein</fullName>
    </submittedName>
</protein>